<reference evidence="3 4" key="3">
    <citation type="journal article" date="2019" name="Int. J. Syst. Evol. Microbiol.">
        <title>Nitrosopumilus adriaticus sp. nov. and Nitrosopumilus piranensis sp. nov., two ammonia-oxidizing archaea from the Adriatic Sea and members of the class Nitrososphaeria.</title>
        <authorList>
            <person name="Bayer B."/>
            <person name="Vojvoda J."/>
            <person name="Reinthaler T."/>
            <person name="Reyes C."/>
            <person name="Pinto M."/>
            <person name="Herndl G.J."/>
        </authorList>
    </citation>
    <scope>NUCLEOTIDE SEQUENCE [LARGE SCALE GENOMIC DNA]</scope>
    <source>
        <strain evidence="3 4">D3C</strain>
    </source>
</reference>
<gene>
    <name evidence="3" type="ORF">NPIRD3C_0463</name>
</gene>
<proteinExistence type="predicted"/>
<dbReference type="InterPro" id="IPR044044">
    <property type="entry name" value="DUF5679"/>
</dbReference>
<reference evidence="4" key="1">
    <citation type="submission" date="2015-02" db="EMBL/GenBank/DDBJ databases">
        <title>Characterization of two novel Thaumarchaeota isolated from the Northern Adriatic Sea.</title>
        <authorList>
            <person name="Bayer B."/>
            <person name="Vojvoda J."/>
            <person name="Offre P."/>
            <person name="Srivastava A."/>
            <person name="Elisabeth N."/>
            <person name="Garcia J.A.L."/>
            <person name="Schleper C."/>
            <person name="Herndl G.J."/>
        </authorList>
    </citation>
    <scope>NUCLEOTIDE SEQUENCE [LARGE SCALE GENOMIC DNA]</scope>
    <source>
        <strain evidence="4">D3C</strain>
    </source>
</reference>
<feature type="compositionally biased region" description="Basic and acidic residues" evidence="1">
    <location>
        <begin position="190"/>
        <end position="201"/>
    </location>
</feature>
<dbReference type="Proteomes" id="UP000032027">
    <property type="component" value="Chromosome"/>
</dbReference>
<dbReference type="STRING" id="1582439.NPIRD3C_0463"/>
<feature type="compositionally biased region" description="Acidic residues" evidence="1">
    <location>
        <begin position="356"/>
        <end position="376"/>
    </location>
</feature>
<dbReference type="PATRIC" id="fig|1582439.9.peg.465"/>
<dbReference type="OrthoDB" id="3083at2157"/>
<organism evidence="3 4">
    <name type="scientific">Nitrosopumilus piranensis</name>
    <dbReference type="NCBI Taxonomy" id="1582439"/>
    <lineage>
        <taxon>Archaea</taxon>
        <taxon>Nitrososphaerota</taxon>
        <taxon>Nitrososphaeria</taxon>
        <taxon>Nitrosopumilales</taxon>
        <taxon>Nitrosopumilaceae</taxon>
        <taxon>Nitrosopumilus</taxon>
    </lineage>
</organism>
<feature type="region of interest" description="Disordered" evidence="1">
    <location>
        <begin position="114"/>
        <end position="300"/>
    </location>
</feature>
<dbReference type="EMBL" id="CP010868">
    <property type="protein sequence ID" value="AJM91679.1"/>
    <property type="molecule type" value="Genomic_DNA"/>
</dbReference>
<name>A0A0C5BU26_9ARCH</name>
<protein>
    <recommendedName>
        <fullName evidence="2">DUF5679 domain-containing protein</fullName>
    </recommendedName>
</protein>
<dbReference type="GeneID" id="300419291"/>
<dbReference type="Pfam" id="PF18930">
    <property type="entry name" value="DUF5679"/>
    <property type="match status" value="1"/>
</dbReference>
<sequence length="496" mass="56710">MDKWADYLISEVSYDTQHLISIAIRHRDTDQGITKGKPIDRLAISSDIKNGISYVTIYSTKNSWKKGHKIQTFSIDGEPFLRIDGNKVKLDYLGDLPNVSNLGLLEPELAPEPVVEQEKIPEPPPPSPRGSLPKESVEELPQELDLAPEPVVEQEKIPEPPPPSPRGSLPKESVEELPQELDLAPEPVVEQEKIPEIKEEEATPEQLARFEQLEKQIQELESRPKPEPEEEATPEQLARFEQLEKQIQELESRPKPEPEEEATPEQLARFEQLEKQIQELESQPPPPNPRGSLPKESAKEVFEEIEHATEAIYEPEEATPKQFAQLDELQKQIDELETKLSNKPIPKIKSEPKEEPESEQISEIDDLQDQIDELENELFSKLHPPSDEPTQEQISKVHELEKEIEKLESADIEHEIIQTLQKQNKKLDDIEKRLDSHSNKVSLNSNSLEAYCVKCRAKRKIKNPEETTMKNGRPAMKGFCSICNCKVFRIVKMKKS</sequence>
<accession>A0A0C5BU26</accession>
<evidence type="ECO:0000313" key="4">
    <source>
        <dbReference type="Proteomes" id="UP000032027"/>
    </source>
</evidence>
<evidence type="ECO:0000256" key="1">
    <source>
        <dbReference type="SAM" id="MobiDB-lite"/>
    </source>
</evidence>
<evidence type="ECO:0000313" key="3">
    <source>
        <dbReference type="EMBL" id="AJM91679.1"/>
    </source>
</evidence>
<evidence type="ECO:0000259" key="2">
    <source>
        <dbReference type="Pfam" id="PF18930"/>
    </source>
</evidence>
<dbReference type="AlphaFoldDB" id="A0A0C5BU26"/>
<reference evidence="3 4" key="2">
    <citation type="journal article" date="2016" name="ISME J.">
        <title>Physiological and genomic characterization of two novel marine thaumarchaeal strains indicates niche differentiation.</title>
        <authorList>
            <person name="Bayer B."/>
            <person name="Vojvoda J."/>
            <person name="Offre P."/>
            <person name="Alves R.J."/>
            <person name="Elisabeth N.H."/>
            <person name="Garcia J.A."/>
            <person name="Volland J.M."/>
            <person name="Srivastava A."/>
            <person name="Schleper C."/>
            <person name="Herndl G.J."/>
        </authorList>
    </citation>
    <scope>NUCLEOTIDE SEQUENCE [LARGE SCALE GENOMIC DNA]</scope>
    <source>
        <strain evidence="3 4">D3C</strain>
    </source>
</reference>
<feature type="domain" description="DUF5679" evidence="2">
    <location>
        <begin position="451"/>
        <end position="490"/>
    </location>
</feature>
<feature type="region of interest" description="Disordered" evidence="1">
    <location>
        <begin position="337"/>
        <end position="393"/>
    </location>
</feature>
<dbReference type="HOGENOM" id="CLU_549370_0_0_2"/>
<feature type="compositionally biased region" description="Basic and acidic residues" evidence="1">
    <location>
        <begin position="211"/>
        <end position="227"/>
    </location>
</feature>
<dbReference type="RefSeq" id="WP_202812474.1">
    <property type="nucleotide sequence ID" value="NZ_CP010868.1"/>
</dbReference>
<dbReference type="KEGG" id="nid:NPIRD3C_0463"/>
<keyword evidence="4" id="KW-1185">Reference proteome</keyword>
<feature type="compositionally biased region" description="Basic and acidic residues" evidence="1">
    <location>
        <begin position="241"/>
        <end position="257"/>
    </location>
</feature>